<evidence type="ECO:0000259" key="1">
    <source>
        <dbReference type="PROSITE" id="PS51677"/>
    </source>
</evidence>
<gene>
    <name evidence="2" type="ORF">GCM10017577_56070</name>
</gene>
<dbReference type="Proteomes" id="UP001143463">
    <property type="component" value="Unassembled WGS sequence"/>
</dbReference>
<reference evidence="2" key="1">
    <citation type="journal article" date="2014" name="Int. J. Syst. Evol. Microbiol.">
        <title>Complete genome sequence of Corynebacterium casei LMG S-19264T (=DSM 44701T), isolated from a smear-ripened cheese.</title>
        <authorList>
            <consortium name="US DOE Joint Genome Institute (JGI-PGF)"/>
            <person name="Walter F."/>
            <person name="Albersmeier A."/>
            <person name="Kalinowski J."/>
            <person name="Ruckert C."/>
        </authorList>
    </citation>
    <scope>NUCLEOTIDE SEQUENCE</scope>
    <source>
        <strain evidence="2">VKM Ac-1069</strain>
    </source>
</reference>
<dbReference type="Pfam" id="PF01522">
    <property type="entry name" value="Polysacc_deac_1"/>
    <property type="match status" value="1"/>
</dbReference>
<dbReference type="PROSITE" id="PS51677">
    <property type="entry name" value="NODB"/>
    <property type="match status" value="1"/>
</dbReference>
<accession>A0A9W6L7S1</accession>
<evidence type="ECO:0000313" key="2">
    <source>
        <dbReference type="EMBL" id="GLL14460.1"/>
    </source>
</evidence>
<keyword evidence="3" id="KW-1185">Reference proteome</keyword>
<dbReference type="RefSeq" id="WP_051737988.1">
    <property type="nucleotide sequence ID" value="NZ_BAAAUZ010000032.1"/>
</dbReference>
<proteinExistence type="predicted"/>
<dbReference type="SUPFAM" id="SSF88713">
    <property type="entry name" value="Glycoside hydrolase/deacetylase"/>
    <property type="match status" value="1"/>
</dbReference>
<reference evidence="2" key="2">
    <citation type="submission" date="2023-01" db="EMBL/GenBank/DDBJ databases">
        <authorList>
            <person name="Sun Q."/>
            <person name="Evtushenko L."/>
        </authorList>
    </citation>
    <scope>NUCLEOTIDE SEQUENCE</scope>
    <source>
        <strain evidence="2">VKM Ac-1069</strain>
    </source>
</reference>
<dbReference type="InterPro" id="IPR011330">
    <property type="entry name" value="Glyco_hydro/deAcase_b/a-brl"/>
</dbReference>
<dbReference type="GO" id="GO:0016810">
    <property type="term" value="F:hydrolase activity, acting on carbon-nitrogen (but not peptide) bonds"/>
    <property type="evidence" value="ECO:0007669"/>
    <property type="project" value="InterPro"/>
</dbReference>
<comment type="caution">
    <text evidence="2">The sequence shown here is derived from an EMBL/GenBank/DDBJ whole genome shotgun (WGS) entry which is preliminary data.</text>
</comment>
<dbReference type="PANTHER" id="PTHR43123">
    <property type="entry name" value="POLYSACCHARIDE DEACETYLASE-RELATED"/>
    <property type="match status" value="1"/>
</dbReference>
<dbReference type="AlphaFoldDB" id="A0A9W6L7S1"/>
<sequence length="287" mass="31665">MTAGSAATGPVPFRSARARTGWTLPGGARLAVWVVPNVEFFPLDRPVPGGTGAAHDTLAFAVRDYGARVGFFRVLDALTEVGVRGTAAVNASVVEAYPELVAAMREASWDVMGHSWTNARRLDQLSEQEEREEIARVTDTLGAAFGARPAGWLGAGLAERSTTEARLVENGYNYVADWATDDRPDLTRSGLVTVPYTLEVNDKPAFDQRLLTPEQFADLAIRTFEVLHREGAQEPRVMAIALHPYLIGVPHRIDALRRLLGHIRDHDDVWWTDGATLARHYRKETQR</sequence>
<organism evidence="2 3">
    <name type="scientific">Pseudonocardia halophobica</name>
    <dbReference type="NCBI Taxonomy" id="29401"/>
    <lineage>
        <taxon>Bacteria</taxon>
        <taxon>Bacillati</taxon>
        <taxon>Actinomycetota</taxon>
        <taxon>Actinomycetes</taxon>
        <taxon>Pseudonocardiales</taxon>
        <taxon>Pseudonocardiaceae</taxon>
        <taxon>Pseudonocardia</taxon>
    </lineage>
</organism>
<evidence type="ECO:0000313" key="3">
    <source>
        <dbReference type="Proteomes" id="UP001143463"/>
    </source>
</evidence>
<feature type="domain" description="NodB homology" evidence="1">
    <location>
        <begin position="57"/>
        <end position="272"/>
    </location>
</feature>
<dbReference type="InterPro" id="IPR002509">
    <property type="entry name" value="NODB_dom"/>
</dbReference>
<dbReference type="Gene3D" id="3.20.20.370">
    <property type="entry name" value="Glycoside hydrolase/deacetylase"/>
    <property type="match status" value="1"/>
</dbReference>
<name>A0A9W6L7S1_9PSEU</name>
<dbReference type="GO" id="GO:0005975">
    <property type="term" value="P:carbohydrate metabolic process"/>
    <property type="evidence" value="ECO:0007669"/>
    <property type="project" value="InterPro"/>
</dbReference>
<dbReference type="PANTHER" id="PTHR43123:SF4">
    <property type="entry name" value="POLYSACCHARIDE DEACETYLASE"/>
    <property type="match status" value="1"/>
</dbReference>
<dbReference type="EMBL" id="BSFQ01000032">
    <property type="protein sequence ID" value="GLL14460.1"/>
    <property type="molecule type" value="Genomic_DNA"/>
</dbReference>
<protein>
    <submittedName>
        <fullName evidence="2">Polysaccharide deacetylase</fullName>
    </submittedName>
</protein>